<evidence type="ECO:0000256" key="1">
    <source>
        <dbReference type="ARBA" id="ARBA00022741"/>
    </source>
</evidence>
<dbReference type="PANTHER" id="PTHR21529">
    <property type="entry name" value="MAMMARY TURMOR VIRUS RECEPTOR HOMOLOG 1, 2 MTVR1, 2"/>
    <property type="match status" value="1"/>
</dbReference>
<dbReference type="EMBL" id="MLYV02000358">
    <property type="protein sequence ID" value="PSS06635.1"/>
    <property type="molecule type" value="Genomic_DNA"/>
</dbReference>
<dbReference type="InterPro" id="IPR014017">
    <property type="entry name" value="DNA_helicase_UvrD-like_C"/>
</dbReference>
<dbReference type="PANTHER" id="PTHR21529:SF4">
    <property type="entry name" value="TPR AND ANKYRIN REPEAT-CONTAINING PROTEIN 1"/>
    <property type="match status" value="1"/>
</dbReference>
<feature type="region of interest" description="Disordered" evidence="5">
    <location>
        <begin position="1381"/>
        <end position="1402"/>
    </location>
</feature>
<keyword evidence="3" id="KW-0347">Helicase</keyword>
<keyword evidence="9" id="KW-1185">Reference proteome</keyword>
<keyword evidence="2" id="KW-0378">Hydrolase</keyword>
<dbReference type="SUPFAM" id="SSF52540">
    <property type="entry name" value="P-loop containing nucleoside triphosphate hydrolases"/>
    <property type="match status" value="1"/>
</dbReference>
<sequence length="1586" mass="180798">MLFKMLGIERDWDNMNDCLDEKIPHPRQIFVTQSGVLAEKVNEYYTKLSESHAAAKRTAEASAKMASKKQDHQNSGLVDRDEEEFWRGTLPKRYSDLREEHFPLFITFDHLCRLLEADLRDSNKFQLLSPALGDTCTDQGTLANDYMSQRRDCFVSYDIFLKSYWPHFSQALKKNLDPALIFAEFMGIIKGSEQTLQSINGFMDRNAYVNLSHRQQGTFASRRDVVYTLFESYLKLKSERRHWDAADRTHAILLGLKESGVPGQKMDFVYVDEAQDNMLIDALILRTICRRPDGLFWAGDTAQTISVGSSFRFNDLKAFLYRLETTVNTGASIGAPHSFQLTANYRSHGGIVSCAHSVVQLITKFWPHSIDILAEEKGIIDGLKPIFLSGWDQDTVQYEQFLFGSSSSQLEFGAQQCILVRDDVAREKLRAQVGDIGLVLTLYESKGLEFNDVLLYNFFEDSKVDVSQWRVILNALPEEKQIKCPQFDDTRHNGVCRELKFLYVAITRARKNLWLADCSSRAEPIRTLWTSTGLVQHCTASDTQPRIAVSSKPEEWAKTARDLFDNRRYSQAARCYERALLGRERDVAYAYYLREQARETFSDQHTTYNRRSIAFLTAAQAFMRSAAVATIRTENIAYYRNAAECFVEAGDDAKAAEAYGHAEEFTRSAQLYRKAGWFDHAVEVVQSHRSSIAEADAERIIDVAKLHYFKENKLERATNLFPSLDDALQFMDNYDFNVARVNLLESTGRIAEAAELHLNEGRTVEAIRLFIQDSADPDSQRRAEECLLQGLWKQLSFGVHIKPDADISNTPLGELMELSSDMQNNSRFLAPQAQDEISMFQAIATRQLLRLRELAEKFHNVYKDPAATLLCLDHAFDSAPKMNALTHTELTSFLRMFLIYTTELQRILSDIDPSHNPLLQRLFGYHPLAQSENTIAIQSGTFLSSFISENIRKASDHMDPLTLSIWEFTSLFKNAISNRLKERVKTENTACSQAHSLSPCPAFAIFGSCNSNTCYRIHLNGRDLDSDWHHTRIRIIFQQILIYQAVSGIEDRFTVQMQHRFWLEALFNALHPVHHKLGSLSALDLRRFPEAQKGLQIAKHWICDSFYTLSPWSDDSKLFMTIVAETAILGLYFDKTSAQHYINHAPCVASFKERQMLLLRGPADDPRYVVHDLLDSIDGSEKFAISAGVLFIQMVSEKRLTFGIHVMCQLIERLCASFAFAYRFQRFGSLHDLTLMRSWILRLCGDYDAAAAQSTQLLSLFLKPMANILEEVFSGSQGWFAVEQALRASSLYDKRHFDESIQLKEESKLTDTPRYIRGTRTVIFKDGRDIPDLVDRRSTLEAFVPEPDLLPETQVIVQEDMDEPPSVDEEDEGINRNVDAEAAASSVDAGRVNQPPAPPTESEIVAASQIAAFYRRTTSRRKGLPKKGPSEARVRWFLTCRENSQDMGVKYRVLYLGPLPHALACLEGINIHVTALKKKAMSRLVSAQHADLEVVQEQVDRAISITKKTVGLRKLLDPKSQFHRTQSISQLEVNIEQIVKLMSTLHEGVLREWEWDFKIAIKGILQQRKPPAKTPKPELVIDIEEW</sequence>
<evidence type="ECO:0000256" key="5">
    <source>
        <dbReference type="SAM" id="MobiDB-lite"/>
    </source>
</evidence>
<dbReference type="InterPro" id="IPR027417">
    <property type="entry name" value="P-loop_NTPase"/>
</dbReference>
<evidence type="ECO:0000256" key="2">
    <source>
        <dbReference type="ARBA" id="ARBA00022801"/>
    </source>
</evidence>
<comment type="caution">
    <text evidence="8">The sequence shown here is derived from an EMBL/GenBank/DDBJ whole genome shotgun (WGS) entry which is preliminary data.</text>
</comment>
<evidence type="ECO:0008006" key="10">
    <source>
        <dbReference type="Google" id="ProtNLM"/>
    </source>
</evidence>
<evidence type="ECO:0000259" key="7">
    <source>
        <dbReference type="Pfam" id="PF13361"/>
    </source>
</evidence>
<name>A0A2R6QES7_9APHY</name>
<dbReference type="Proteomes" id="UP000186601">
    <property type="component" value="Unassembled WGS sequence"/>
</dbReference>
<dbReference type="Gene3D" id="3.40.50.300">
    <property type="entry name" value="P-loop containing nucleotide triphosphate hydrolases"/>
    <property type="match status" value="2"/>
</dbReference>
<dbReference type="OrthoDB" id="3156807at2759"/>
<dbReference type="InterPro" id="IPR011990">
    <property type="entry name" value="TPR-like_helical_dom_sf"/>
</dbReference>
<dbReference type="GO" id="GO:0005524">
    <property type="term" value="F:ATP binding"/>
    <property type="evidence" value="ECO:0007669"/>
    <property type="project" value="UniProtKB-KW"/>
</dbReference>
<accession>A0A2R6QES7</accession>
<proteinExistence type="predicted"/>
<keyword evidence="1" id="KW-0547">Nucleotide-binding</keyword>
<protein>
    <recommendedName>
        <fullName evidence="10">UvrD-like helicase ATP-binding domain-containing protein</fullName>
    </recommendedName>
</protein>
<dbReference type="Pfam" id="PF00580">
    <property type="entry name" value="UvrD-helicase"/>
    <property type="match status" value="1"/>
</dbReference>
<evidence type="ECO:0000313" key="8">
    <source>
        <dbReference type="EMBL" id="PSS06635.1"/>
    </source>
</evidence>
<evidence type="ECO:0000256" key="4">
    <source>
        <dbReference type="ARBA" id="ARBA00022840"/>
    </source>
</evidence>
<dbReference type="GO" id="GO:0004386">
    <property type="term" value="F:helicase activity"/>
    <property type="evidence" value="ECO:0007669"/>
    <property type="project" value="UniProtKB-KW"/>
</dbReference>
<dbReference type="GO" id="GO:0016787">
    <property type="term" value="F:hydrolase activity"/>
    <property type="evidence" value="ECO:0007669"/>
    <property type="project" value="UniProtKB-KW"/>
</dbReference>
<evidence type="ECO:0000313" key="9">
    <source>
        <dbReference type="Proteomes" id="UP000186601"/>
    </source>
</evidence>
<dbReference type="STRING" id="98765.A0A2R6QES7"/>
<dbReference type="Pfam" id="PF13361">
    <property type="entry name" value="UvrD_C"/>
    <property type="match status" value="1"/>
</dbReference>
<feature type="domain" description="UvrD-like helicase C-terminal" evidence="7">
    <location>
        <begin position="439"/>
        <end position="518"/>
    </location>
</feature>
<gene>
    <name evidence="8" type="ORF">PHLCEN_2v3591</name>
</gene>
<feature type="domain" description="UvrD-like helicase ATP-binding" evidence="6">
    <location>
        <begin position="204"/>
        <end position="305"/>
    </location>
</feature>
<keyword evidence="4" id="KW-0067">ATP-binding</keyword>
<dbReference type="Gene3D" id="1.25.40.10">
    <property type="entry name" value="Tetratricopeptide repeat domain"/>
    <property type="match status" value="1"/>
</dbReference>
<evidence type="ECO:0000259" key="6">
    <source>
        <dbReference type="Pfam" id="PF00580"/>
    </source>
</evidence>
<dbReference type="InterPro" id="IPR039904">
    <property type="entry name" value="TRANK1"/>
</dbReference>
<organism evidence="8 9">
    <name type="scientific">Hermanssonia centrifuga</name>
    <dbReference type="NCBI Taxonomy" id="98765"/>
    <lineage>
        <taxon>Eukaryota</taxon>
        <taxon>Fungi</taxon>
        <taxon>Dikarya</taxon>
        <taxon>Basidiomycota</taxon>
        <taxon>Agaricomycotina</taxon>
        <taxon>Agaricomycetes</taxon>
        <taxon>Polyporales</taxon>
        <taxon>Meruliaceae</taxon>
        <taxon>Hermanssonia</taxon>
    </lineage>
</organism>
<evidence type="ECO:0000256" key="3">
    <source>
        <dbReference type="ARBA" id="ARBA00022806"/>
    </source>
</evidence>
<reference evidence="8 9" key="1">
    <citation type="submission" date="2018-02" db="EMBL/GenBank/DDBJ databases">
        <title>Genome sequence of the basidiomycete white-rot fungus Phlebia centrifuga.</title>
        <authorList>
            <person name="Granchi Z."/>
            <person name="Peng M."/>
            <person name="de Vries R.P."/>
            <person name="Hilden K."/>
            <person name="Makela M.R."/>
            <person name="Grigoriev I."/>
            <person name="Riley R."/>
        </authorList>
    </citation>
    <scope>NUCLEOTIDE SEQUENCE [LARGE SCALE GENOMIC DNA]</scope>
    <source>
        <strain evidence="8 9">FBCC195</strain>
    </source>
</reference>
<dbReference type="InterPro" id="IPR014016">
    <property type="entry name" value="UvrD-like_ATP-bd"/>
</dbReference>